<gene>
    <name evidence="3" type="ORF">KL86SPO_70201</name>
</gene>
<dbReference type="AlphaFoldDB" id="A0A212M0L9"/>
<dbReference type="InterPro" id="IPR013974">
    <property type="entry name" value="SAF"/>
</dbReference>
<dbReference type="EMBL" id="FMJE01000007">
    <property type="protein sequence ID" value="SCM83343.1"/>
    <property type="molecule type" value="Genomic_DNA"/>
</dbReference>
<dbReference type="RefSeq" id="WP_075757803.1">
    <property type="nucleotide sequence ID" value="NZ_LT608335.1"/>
</dbReference>
<dbReference type="PANTHER" id="PTHR30536:SF5">
    <property type="entry name" value="ALTRONATE DEHYDRATASE"/>
    <property type="match status" value="1"/>
</dbReference>
<dbReference type="CDD" id="cd11613">
    <property type="entry name" value="SAF_AH_GD"/>
    <property type="match status" value="1"/>
</dbReference>
<protein>
    <submittedName>
        <fullName evidence="3">Hydrolase, UxaA family</fullName>
    </submittedName>
</protein>
<name>A0A212M0L9_9FIRM</name>
<evidence type="ECO:0000259" key="2">
    <source>
        <dbReference type="SMART" id="SM00858"/>
    </source>
</evidence>
<dbReference type="GO" id="GO:0016829">
    <property type="term" value="F:lyase activity"/>
    <property type="evidence" value="ECO:0007669"/>
    <property type="project" value="UniProtKB-KW"/>
</dbReference>
<dbReference type="PANTHER" id="PTHR30536">
    <property type="entry name" value="ALTRONATE/GALACTARATE DEHYDRATASE"/>
    <property type="match status" value="1"/>
</dbReference>
<dbReference type="Gene3D" id="2.30.130.110">
    <property type="match status" value="1"/>
</dbReference>
<evidence type="ECO:0000313" key="3">
    <source>
        <dbReference type="EMBL" id="SCM83343.1"/>
    </source>
</evidence>
<reference evidence="3" key="1">
    <citation type="submission" date="2016-08" db="EMBL/GenBank/DDBJ databases">
        <authorList>
            <person name="Seilhamer J.J."/>
        </authorList>
    </citation>
    <scope>NUCLEOTIDE SEQUENCE</scope>
    <source>
        <strain evidence="3">86</strain>
    </source>
</reference>
<dbReference type="GO" id="GO:0016787">
    <property type="term" value="F:hydrolase activity"/>
    <property type="evidence" value="ECO:0007669"/>
    <property type="project" value="UniProtKB-KW"/>
</dbReference>
<dbReference type="Pfam" id="PF08666">
    <property type="entry name" value="SAF"/>
    <property type="match status" value="1"/>
</dbReference>
<dbReference type="SMART" id="SM00858">
    <property type="entry name" value="SAF"/>
    <property type="match status" value="1"/>
</dbReference>
<dbReference type="InterPro" id="IPR052172">
    <property type="entry name" value="UxaA_altronate/galactarate_dh"/>
</dbReference>
<organism evidence="3">
    <name type="scientific">uncultured Sporomusa sp</name>
    <dbReference type="NCBI Taxonomy" id="307249"/>
    <lineage>
        <taxon>Bacteria</taxon>
        <taxon>Bacillati</taxon>
        <taxon>Bacillota</taxon>
        <taxon>Negativicutes</taxon>
        <taxon>Selenomonadales</taxon>
        <taxon>Sporomusaceae</taxon>
        <taxon>Sporomusa</taxon>
        <taxon>environmental samples</taxon>
    </lineage>
</organism>
<keyword evidence="1" id="KW-0456">Lyase</keyword>
<dbReference type="GO" id="GO:0019698">
    <property type="term" value="P:D-galacturonate catabolic process"/>
    <property type="evidence" value="ECO:0007669"/>
    <property type="project" value="TreeGrafter"/>
</dbReference>
<dbReference type="InterPro" id="IPR044144">
    <property type="entry name" value="SAF_UxaA/GarD"/>
</dbReference>
<accession>A0A212M0L9</accession>
<sequence>MSKIQAIIMKPKDNVCTVVEAVAAGTEITASCGEIKSTTQVLNNIPAGHKFAIKAIGKGEPVIKYGEIIGLATQDIEPGQHVHVHNIESCRGRGDK</sequence>
<evidence type="ECO:0000256" key="1">
    <source>
        <dbReference type="ARBA" id="ARBA00023239"/>
    </source>
</evidence>
<feature type="domain" description="SAF" evidence="2">
    <location>
        <begin position="13"/>
        <end position="88"/>
    </location>
</feature>
<keyword evidence="3" id="KW-0378">Hydrolase</keyword>
<proteinExistence type="predicted"/>